<dbReference type="RefSeq" id="WP_345326070.1">
    <property type="nucleotide sequence ID" value="NZ_BAABGA010000064.1"/>
</dbReference>
<dbReference type="CDD" id="cd06438">
    <property type="entry name" value="EpsO_like"/>
    <property type="match status" value="1"/>
</dbReference>
<proteinExistence type="predicted"/>
<keyword evidence="1" id="KW-0812">Transmembrane</keyword>
<dbReference type="Pfam" id="PF13641">
    <property type="entry name" value="Glyco_tranf_2_3"/>
    <property type="match status" value="1"/>
</dbReference>
<evidence type="ECO:0000256" key="1">
    <source>
        <dbReference type="SAM" id="Phobius"/>
    </source>
</evidence>
<gene>
    <name evidence="2" type="ORF">GCM10023156_47230</name>
</gene>
<comment type="caution">
    <text evidence="2">The sequence shown here is derived from an EMBL/GenBank/DDBJ whole genome shotgun (WGS) entry which is preliminary data.</text>
</comment>
<feature type="transmembrane region" description="Helical" evidence="1">
    <location>
        <begin position="339"/>
        <end position="372"/>
    </location>
</feature>
<evidence type="ECO:0000313" key="3">
    <source>
        <dbReference type="Proteomes" id="UP001500840"/>
    </source>
</evidence>
<dbReference type="InterPro" id="IPR029044">
    <property type="entry name" value="Nucleotide-diphossugar_trans"/>
</dbReference>
<dbReference type="SUPFAM" id="SSF53448">
    <property type="entry name" value="Nucleotide-diphospho-sugar transferases"/>
    <property type="match status" value="1"/>
</dbReference>
<name>A0ABP8NAW9_9BACT</name>
<dbReference type="PANTHER" id="PTHR48090">
    <property type="entry name" value="UNDECAPRENYL-PHOSPHATE 4-DEOXY-4-FORMAMIDO-L-ARABINOSE TRANSFERASE-RELATED"/>
    <property type="match status" value="1"/>
</dbReference>
<keyword evidence="1" id="KW-0472">Membrane</keyword>
<reference evidence="3" key="1">
    <citation type="journal article" date="2019" name="Int. J. Syst. Evol. Microbiol.">
        <title>The Global Catalogue of Microorganisms (GCM) 10K type strain sequencing project: providing services to taxonomists for standard genome sequencing and annotation.</title>
        <authorList>
            <consortium name="The Broad Institute Genomics Platform"/>
            <consortium name="The Broad Institute Genome Sequencing Center for Infectious Disease"/>
            <person name="Wu L."/>
            <person name="Ma J."/>
        </authorList>
    </citation>
    <scope>NUCLEOTIDE SEQUENCE [LARGE SCALE GENOMIC DNA]</scope>
    <source>
        <strain evidence="3">JCM 17759</strain>
    </source>
</reference>
<feature type="transmembrane region" description="Helical" evidence="1">
    <location>
        <begin position="12"/>
        <end position="35"/>
    </location>
</feature>
<feature type="transmembrane region" description="Helical" evidence="1">
    <location>
        <begin position="378"/>
        <end position="396"/>
    </location>
</feature>
<protein>
    <submittedName>
        <fullName evidence="2">Glycosyltransferase family 2 protein</fullName>
    </submittedName>
</protein>
<dbReference type="InterPro" id="IPR050256">
    <property type="entry name" value="Glycosyltransferase_2"/>
</dbReference>
<dbReference type="Proteomes" id="UP001500840">
    <property type="component" value="Unassembled WGS sequence"/>
</dbReference>
<sequence length="440" mass="48535">MTFPHALIDTILWTMAISIAVPLIVFGSECLLAVWRGAKQHPHERDFSDAGGIDRESRPAVDVIIPAHNEELGLARTLDSVMTSLRSGDKIYLVADNCSDDTAAIAKRFAEDLTSRNASAGMIVLERFDPQHRGKDYALRFAFDALELTTQSELTTQPELTTRPEPTSLSDRVVVIIDADCKVWPDTIDRLAIQVTQTQRPAQACYLMQQPESIPITAPRALSEFAFTVKNFVRPLGLSRIGGACTLLGSGMAFPRQVLQRLSGPGGHLVEDMRWTFDLILAGCPAKYCPEAKCLATFPTNPGAADTQHRRWEHGHLQLVGSQVPRLIRGWIRKPTLACLLAALDLMVLPLSLLIMAAALIGTMLTITALLGYATGPLVTWSLAMGIAGTGLALAWSRFCPRRATMGMFFAIPFYAVRKLSLYTSFIFQRERAWIRTDRN</sequence>
<dbReference type="EMBL" id="BAABGA010000064">
    <property type="protein sequence ID" value="GAA4462839.1"/>
    <property type="molecule type" value="Genomic_DNA"/>
</dbReference>
<dbReference type="Gene3D" id="3.90.550.10">
    <property type="entry name" value="Spore Coat Polysaccharide Biosynthesis Protein SpsA, Chain A"/>
    <property type="match status" value="1"/>
</dbReference>
<keyword evidence="1" id="KW-1133">Transmembrane helix</keyword>
<accession>A0ABP8NAW9</accession>
<evidence type="ECO:0000313" key="2">
    <source>
        <dbReference type="EMBL" id="GAA4462839.1"/>
    </source>
</evidence>
<keyword evidence="3" id="KW-1185">Reference proteome</keyword>
<dbReference type="PANTHER" id="PTHR48090:SF6">
    <property type="entry name" value="SLR5056 PROTEIN"/>
    <property type="match status" value="1"/>
</dbReference>
<organism evidence="2 3">
    <name type="scientific">Novipirellula rosea</name>
    <dbReference type="NCBI Taxonomy" id="1031540"/>
    <lineage>
        <taxon>Bacteria</taxon>
        <taxon>Pseudomonadati</taxon>
        <taxon>Planctomycetota</taxon>
        <taxon>Planctomycetia</taxon>
        <taxon>Pirellulales</taxon>
        <taxon>Pirellulaceae</taxon>
        <taxon>Novipirellula</taxon>
    </lineage>
</organism>